<feature type="transmembrane region" description="Helical" evidence="3">
    <location>
        <begin position="30"/>
        <end position="51"/>
    </location>
</feature>
<dbReference type="GO" id="GO:0015920">
    <property type="term" value="P:lipopolysaccharide transport"/>
    <property type="evidence" value="ECO:0007669"/>
    <property type="project" value="TreeGrafter"/>
</dbReference>
<dbReference type="AlphaFoldDB" id="A0A935C2F0"/>
<dbReference type="RefSeq" id="WP_201427982.1">
    <property type="nucleotide sequence ID" value="NZ_JAEQMG010000117.1"/>
</dbReference>
<proteinExistence type="inferred from homology"/>
<evidence type="ECO:0000256" key="1">
    <source>
        <dbReference type="ARBA" id="ARBA00007783"/>
    </source>
</evidence>
<feature type="transmembrane region" description="Helical" evidence="3">
    <location>
        <begin position="174"/>
        <end position="193"/>
    </location>
</feature>
<feature type="transmembrane region" description="Helical" evidence="3">
    <location>
        <begin position="205"/>
        <end position="227"/>
    </location>
</feature>
<comment type="caution">
    <text evidence="4">The sequence shown here is derived from an EMBL/GenBank/DDBJ whole genome shotgun (WGS) entry which is preliminary data.</text>
</comment>
<feature type="transmembrane region" description="Helical" evidence="3">
    <location>
        <begin position="81"/>
        <end position="99"/>
    </location>
</feature>
<comment type="similarity">
    <text evidence="1">Belongs to the ABC-2 integral membrane protein family.</text>
</comment>
<dbReference type="PANTHER" id="PTHR30413">
    <property type="entry name" value="INNER MEMBRANE TRANSPORT PERMEASE"/>
    <property type="match status" value="1"/>
</dbReference>
<feature type="transmembrane region" description="Helical" evidence="3">
    <location>
        <begin position="131"/>
        <end position="154"/>
    </location>
</feature>
<dbReference type="EMBL" id="JAEQMG010000117">
    <property type="protein sequence ID" value="MBK6089190.1"/>
    <property type="molecule type" value="Genomic_DNA"/>
</dbReference>
<keyword evidence="3" id="KW-0472">Membrane</keyword>
<gene>
    <name evidence="4" type="ORF">JKK62_11160</name>
</gene>
<dbReference type="PANTHER" id="PTHR30413:SF10">
    <property type="entry name" value="CAPSULE POLYSACCHARIDE EXPORT INNER-MEMBRANE PROTEIN CTRC"/>
    <property type="match status" value="1"/>
</dbReference>
<keyword evidence="3" id="KW-1133">Transmembrane helix</keyword>
<keyword evidence="2" id="KW-0813">Transport</keyword>
<name>A0A935C2F0_9FIRM</name>
<evidence type="ECO:0000313" key="4">
    <source>
        <dbReference type="EMBL" id="MBK6089190.1"/>
    </source>
</evidence>
<feature type="transmembrane region" description="Helical" evidence="3">
    <location>
        <begin position="269"/>
        <end position="287"/>
    </location>
</feature>
<reference evidence="4" key="1">
    <citation type="submission" date="2021-01" db="EMBL/GenBank/DDBJ databases">
        <title>Genome public.</title>
        <authorList>
            <person name="Liu C."/>
            <person name="Sun Q."/>
        </authorList>
    </citation>
    <scope>NUCLEOTIDE SEQUENCE</scope>
    <source>
        <strain evidence="4">M6</strain>
    </source>
</reference>
<keyword evidence="5" id="KW-1185">Reference proteome</keyword>
<keyword evidence="3" id="KW-0812">Transmembrane</keyword>
<evidence type="ECO:0000313" key="5">
    <source>
        <dbReference type="Proteomes" id="UP000633365"/>
    </source>
</evidence>
<dbReference type="Proteomes" id="UP000633365">
    <property type="component" value="Unassembled WGS sequence"/>
</dbReference>
<evidence type="ECO:0000256" key="3">
    <source>
        <dbReference type="SAM" id="Phobius"/>
    </source>
</evidence>
<evidence type="ECO:0000256" key="2">
    <source>
        <dbReference type="ARBA" id="ARBA00022448"/>
    </source>
</evidence>
<organism evidence="4 5">
    <name type="scientific">Ruminococcus difficilis</name>
    <dbReference type="NCBI Taxonomy" id="2763069"/>
    <lineage>
        <taxon>Bacteria</taxon>
        <taxon>Bacillati</taxon>
        <taxon>Bacillota</taxon>
        <taxon>Clostridia</taxon>
        <taxon>Eubacteriales</taxon>
        <taxon>Oscillospiraceae</taxon>
        <taxon>Ruminococcus</taxon>
    </lineage>
</organism>
<protein>
    <submittedName>
        <fullName evidence="4">ABC transporter permease</fullName>
    </submittedName>
</protein>
<sequence>MFQIFKEHQGFGKQIMLLAKNELIKKYKGAVIGPLWSVVKPLFTLFVYWFAFEVGLKSAGNVKVIFPELGKAGGTFEYSRFLFMLIGFIPWFFINESIVQGAKSIRENRQFVNKVSFPVSTIMTYTSVARLYVHIFLLGLMYLYITFIGGTYKIPGMEEAVTGGITPSIYNLQILFYMPLMFIFFLVLSWSTAPMSAFSRDFENMIVSVMSGIFWLSGIIYDSYLLVGKELPSDFIRHAMLLNPINFFANGYRNCFLYHRWFWDYKTELFVFLAELLLVFALGIFNYNRLRKRLPDVL</sequence>
<accession>A0A935C2F0</accession>